<reference evidence="8" key="1">
    <citation type="journal article" date="2020" name="Nature">
        <title>Giant virus diversity and host interactions through global metagenomics.</title>
        <authorList>
            <person name="Schulz F."/>
            <person name="Roux S."/>
            <person name="Paez-Espino D."/>
            <person name="Jungbluth S."/>
            <person name="Walsh D.A."/>
            <person name="Denef V.J."/>
            <person name="McMahon K.D."/>
            <person name="Konstantinidis K.T."/>
            <person name="Eloe-Fadrosh E.A."/>
            <person name="Kyrpides N.C."/>
            <person name="Woyke T."/>
        </authorList>
    </citation>
    <scope>NUCLEOTIDE SEQUENCE</scope>
    <source>
        <strain evidence="8">GVMAG-M-3300023174-132</strain>
    </source>
</reference>
<evidence type="ECO:0000256" key="5">
    <source>
        <dbReference type="ARBA" id="ARBA00023125"/>
    </source>
</evidence>
<keyword evidence="3" id="KW-0227">DNA damage</keyword>
<dbReference type="InterPro" id="IPR036187">
    <property type="entry name" value="DNA_mismatch_repair_MutS_sf"/>
</dbReference>
<comment type="similarity">
    <text evidence="1">Belongs to the DNA mismatch repair MutS family.</text>
</comment>
<dbReference type="GO" id="GO:0030983">
    <property type="term" value="F:mismatched DNA binding"/>
    <property type="evidence" value="ECO:0007669"/>
    <property type="project" value="InterPro"/>
</dbReference>
<dbReference type="Gene3D" id="3.40.1170.10">
    <property type="entry name" value="DNA repair protein MutS, domain I"/>
    <property type="match status" value="1"/>
</dbReference>
<feature type="domain" description="DNA mismatch repair proteins mutS family" evidence="7">
    <location>
        <begin position="657"/>
        <end position="847"/>
    </location>
</feature>
<dbReference type="InterPro" id="IPR003615">
    <property type="entry name" value="HNH_nuc"/>
</dbReference>
<dbReference type="SUPFAM" id="SSF53150">
    <property type="entry name" value="DNA repair protein MutS, domain II"/>
    <property type="match status" value="1"/>
</dbReference>
<dbReference type="InterPro" id="IPR007696">
    <property type="entry name" value="DNA_mismatch_repair_MutS_core"/>
</dbReference>
<keyword evidence="4" id="KW-0067">ATP-binding</keyword>
<proteinExistence type="inferred from homology"/>
<keyword evidence="5" id="KW-0238">DNA-binding</keyword>
<keyword evidence="6" id="KW-0234">DNA repair</keyword>
<dbReference type="GO" id="GO:0005739">
    <property type="term" value="C:mitochondrion"/>
    <property type="evidence" value="ECO:0007669"/>
    <property type="project" value="TreeGrafter"/>
</dbReference>
<dbReference type="GO" id="GO:0043504">
    <property type="term" value="P:mitochondrial DNA repair"/>
    <property type="evidence" value="ECO:0007669"/>
    <property type="project" value="TreeGrafter"/>
</dbReference>
<dbReference type="Pfam" id="PF00488">
    <property type="entry name" value="MutS_V"/>
    <property type="match status" value="1"/>
</dbReference>
<dbReference type="CDD" id="cd00085">
    <property type="entry name" value="HNHc"/>
    <property type="match status" value="1"/>
</dbReference>
<dbReference type="InterPro" id="IPR027417">
    <property type="entry name" value="P-loop_NTPase"/>
</dbReference>
<dbReference type="PANTHER" id="PTHR11361">
    <property type="entry name" value="DNA MISMATCH REPAIR PROTEIN MUTS FAMILY MEMBER"/>
    <property type="match status" value="1"/>
</dbReference>
<dbReference type="InterPro" id="IPR017261">
    <property type="entry name" value="DNA_mismatch_repair_MutS/MSH"/>
</dbReference>
<organism evidence="8">
    <name type="scientific">viral metagenome</name>
    <dbReference type="NCBI Taxonomy" id="1070528"/>
    <lineage>
        <taxon>unclassified sequences</taxon>
        <taxon>metagenomes</taxon>
        <taxon>organismal metagenomes</taxon>
    </lineage>
</organism>
<dbReference type="GO" id="GO:0005634">
    <property type="term" value="C:nucleus"/>
    <property type="evidence" value="ECO:0007669"/>
    <property type="project" value="TreeGrafter"/>
</dbReference>
<evidence type="ECO:0000259" key="7">
    <source>
        <dbReference type="SMART" id="SM00534"/>
    </source>
</evidence>
<protein>
    <recommendedName>
        <fullName evidence="7">DNA mismatch repair proteins mutS family domain-containing protein</fullName>
    </recommendedName>
</protein>
<dbReference type="SUPFAM" id="SSF48334">
    <property type="entry name" value="DNA repair protein MutS, domain III"/>
    <property type="match status" value="1"/>
</dbReference>
<evidence type="ECO:0000256" key="6">
    <source>
        <dbReference type="ARBA" id="ARBA00023204"/>
    </source>
</evidence>
<dbReference type="Gene3D" id="1.10.1420.10">
    <property type="match status" value="1"/>
</dbReference>
<dbReference type="EMBL" id="MN739576">
    <property type="protein sequence ID" value="QHT13737.1"/>
    <property type="molecule type" value="Genomic_DNA"/>
</dbReference>
<accession>A0A6C0DB48</accession>
<evidence type="ECO:0000256" key="1">
    <source>
        <dbReference type="ARBA" id="ARBA00006271"/>
    </source>
</evidence>
<dbReference type="SMART" id="SM00534">
    <property type="entry name" value="MUTSac"/>
    <property type="match status" value="1"/>
</dbReference>
<dbReference type="Pfam" id="PF01624">
    <property type="entry name" value="MutS_I"/>
    <property type="match status" value="1"/>
</dbReference>
<dbReference type="PIRSF" id="PIRSF037677">
    <property type="entry name" value="DNA_mis_repair_Msh6"/>
    <property type="match status" value="1"/>
</dbReference>
<dbReference type="InterPro" id="IPR016151">
    <property type="entry name" value="DNA_mismatch_repair_MutS_N"/>
</dbReference>
<dbReference type="InterPro" id="IPR036678">
    <property type="entry name" value="MutS_con_dom_sf"/>
</dbReference>
<dbReference type="InterPro" id="IPR000432">
    <property type="entry name" value="DNA_mismatch_repair_MutS_C"/>
</dbReference>
<dbReference type="GO" id="GO:0140664">
    <property type="term" value="F:ATP-dependent DNA damage sensor activity"/>
    <property type="evidence" value="ECO:0007669"/>
    <property type="project" value="InterPro"/>
</dbReference>
<dbReference type="Gene3D" id="3.40.50.300">
    <property type="entry name" value="P-loop containing nucleotide triphosphate hydrolases"/>
    <property type="match status" value="1"/>
</dbReference>
<evidence type="ECO:0000256" key="2">
    <source>
        <dbReference type="ARBA" id="ARBA00022741"/>
    </source>
</evidence>
<dbReference type="Pfam" id="PF05192">
    <property type="entry name" value="MutS_III"/>
    <property type="match status" value="1"/>
</dbReference>
<dbReference type="GO" id="GO:0005524">
    <property type="term" value="F:ATP binding"/>
    <property type="evidence" value="ECO:0007669"/>
    <property type="project" value="UniProtKB-KW"/>
</dbReference>
<dbReference type="SUPFAM" id="SSF52540">
    <property type="entry name" value="P-loop containing nucleoside triphosphate hydrolases"/>
    <property type="match status" value="1"/>
</dbReference>
<dbReference type="GO" id="GO:0006298">
    <property type="term" value="P:mismatch repair"/>
    <property type="evidence" value="ECO:0007669"/>
    <property type="project" value="InterPro"/>
</dbReference>
<dbReference type="SUPFAM" id="SSF55271">
    <property type="entry name" value="DNA repair protein MutS, domain I"/>
    <property type="match status" value="1"/>
</dbReference>
<dbReference type="InterPro" id="IPR045076">
    <property type="entry name" value="MutS"/>
</dbReference>
<evidence type="ECO:0000256" key="3">
    <source>
        <dbReference type="ARBA" id="ARBA00022763"/>
    </source>
</evidence>
<evidence type="ECO:0000256" key="4">
    <source>
        <dbReference type="ARBA" id="ARBA00022840"/>
    </source>
</evidence>
<dbReference type="PANTHER" id="PTHR11361:SF34">
    <property type="entry name" value="DNA MISMATCH REPAIR PROTEIN MSH1, MITOCHONDRIAL"/>
    <property type="match status" value="1"/>
</dbReference>
<keyword evidence="2" id="KW-0547">Nucleotide-binding</keyword>
<dbReference type="InterPro" id="IPR007695">
    <property type="entry name" value="DNA_mismatch_repair_MutS-lik_N"/>
</dbReference>
<sequence length="1005" mass="110215">MSAPRPMFARYQEVWNKYFLKYGPKTALLYQVGGFFELYDIENLTTGVSSSNVRQIAEICQLSLTEHRLTNDEQSLFGGFPEYSVDKFEKILVANGFTVVVVTQKKNSAGDVEERVVEHISSPGCYVENGPGSGSVSGSGSADRYLVGVTLESATEGSSAAALRQAQWSAVSLDLATGRIRFAEGSDRDRLHQFLCLHPPAEIVVWADGGAGAADITDALRSFSSQTAAAVHIQCKRATNAAIEVATLEQWWAGARQRLEWMSRMPASRQTLATLMEFAADHIPSSLVALEHPEPWIPVDEVRLGNAALEQLGVLSLHATSEKRSLLSMLSSARSVGGRRLLRARLVRPICNIPELTRRLDLMEQCYQRLGNTAIERGLRSLYDMARLWRRMTLGTASIGDLACLLRSWQAAESLQSAMCLSQATSDTVTKTIASEWNIEILTSLAREGITIPVAELPMKAAVLSTDAALFTAFSSGVSIRKQAQTLCDAWSVMAGGSLCLVDAEGGGFRITGTKRRINAAWTQLRDSDNDTASVTQYKNTSSLETADLNALSARHRTWMSDWNTTWKSTWQARIRDIVQRAAAAHAALETWCSELDVAWLSACIAKEWLWRRPEFVEPNENGSWVYTETLRHPILDRILATGVPYVPHTLTLDAESSGLLLYGMNASGKSSLMKSVGLSVLLAQAGFPVPASVFRLAPFRSVFTRILGNDDLWAGLSSFAVEMTEFREVLRFADKHTLVLGDELCSGTESLSATALVAAGIETLSQRGTKFVFATHLHQLATLPDIMALSHVKTAHLRVHYDAATDTLVYDRSLAPGSGSALYGLEVCKALDLPTKFLDRAMALRKELDGWQAPRTSAYSNAAAVIACEVCRGRDGLETHHILEQRHAKAAAGAGIHVHSPGNLVTLCTGCHDDHHAGRLRIEGWQELAGGMRRLVWVRGDTVPLQQTQAQKKDAAASDDTHAEITGWVREQKRQRIKIPVIRRMATQLFGVELTEAFLRAVKI</sequence>
<evidence type="ECO:0000313" key="8">
    <source>
        <dbReference type="EMBL" id="QHT13737.1"/>
    </source>
</evidence>
<dbReference type="AlphaFoldDB" id="A0A6C0DB48"/>
<name>A0A6C0DB48_9ZZZZ</name>